<evidence type="ECO:0000313" key="2">
    <source>
        <dbReference type="Proteomes" id="UP000193870"/>
    </source>
</evidence>
<keyword evidence="2" id="KW-1185">Reference proteome</keyword>
<dbReference type="OrthoDB" id="5953307at2"/>
<dbReference type="RefSeq" id="WP_085854129.1">
    <property type="nucleotide sequence ID" value="NZ_FOPF01000005.1"/>
</dbReference>
<dbReference type="Proteomes" id="UP000193870">
    <property type="component" value="Unassembled WGS sequence"/>
</dbReference>
<protein>
    <recommendedName>
        <fullName evidence="3">DUF1203 domain-containing protein</fullName>
    </recommendedName>
</protein>
<dbReference type="Pfam" id="PF06718">
    <property type="entry name" value="DUF1203"/>
    <property type="match status" value="1"/>
</dbReference>
<proteinExistence type="predicted"/>
<evidence type="ECO:0008006" key="3">
    <source>
        <dbReference type="Google" id="ProtNLM"/>
    </source>
</evidence>
<dbReference type="AlphaFoldDB" id="A0A1Y5STC5"/>
<evidence type="ECO:0000313" key="1">
    <source>
        <dbReference type="EMBL" id="SLN47954.1"/>
    </source>
</evidence>
<name>A0A1Y5STC5_9RHOB</name>
<dbReference type="PIRSF" id="PIRSF034110">
    <property type="entry name" value="DUF1203"/>
    <property type="match status" value="1"/>
</dbReference>
<dbReference type="EMBL" id="FWFV01000005">
    <property type="protein sequence ID" value="SLN47954.1"/>
    <property type="molecule type" value="Genomic_DNA"/>
</dbReference>
<dbReference type="STRING" id="315423.SAMN04488020_105208"/>
<accession>A0A1Y5STC5</accession>
<sequence length="156" mass="16888">MNFQIAALPFAPFASLFTHPEAELPRHRARRVTADAAPGYPCRVSLTDAEIGETLILVNYTHLGGATPYAANHAIYVRERATRAWPKPGEVPEMLRSRLLSIRGFDAGGFLRVAEVKEGAALAPVLEDMLSDSGIAHADIHFAGPGCFAARAMRVH</sequence>
<gene>
    <name evidence="1" type="ORF">PAM7066_02152</name>
</gene>
<organism evidence="1 2">
    <name type="scientific">Palleronia marisminoris</name>
    <dbReference type="NCBI Taxonomy" id="315423"/>
    <lineage>
        <taxon>Bacteria</taxon>
        <taxon>Pseudomonadati</taxon>
        <taxon>Pseudomonadota</taxon>
        <taxon>Alphaproteobacteria</taxon>
        <taxon>Rhodobacterales</taxon>
        <taxon>Roseobacteraceae</taxon>
        <taxon>Palleronia</taxon>
    </lineage>
</organism>
<dbReference type="InterPro" id="IPR009593">
    <property type="entry name" value="DUF1203"/>
</dbReference>
<reference evidence="1 2" key="1">
    <citation type="submission" date="2017-03" db="EMBL/GenBank/DDBJ databases">
        <authorList>
            <person name="Afonso C.L."/>
            <person name="Miller P.J."/>
            <person name="Scott M.A."/>
            <person name="Spackman E."/>
            <person name="Goraichik I."/>
            <person name="Dimitrov K.M."/>
            <person name="Suarez D.L."/>
            <person name="Swayne D.E."/>
        </authorList>
    </citation>
    <scope>NUCLEOTIDE SEQUENCE [LARGE SCALE GENOMIC DNA]</scope>
    <source>
        <strain evidence="1 2">CECT 7066</strain>
    </source>
</reference>